<evidence type="ECO:0000259" key="4">
    <source>
        <dbReference type="Pfam" id="PF24883"/>
    </source>
</evidence>
<evidence type="ECO:0000313" key="5">
    <source>
        <dbReference type="EMBL" id="KAK7949196.1"/>
    </source>
</evidence>
<dbReference type="InterPro" id="IPR055497">
    <property type="entry name" value="DUF7069"/>
</dbReference>
<dbReference type="InterPro" id="IPR027417">
    <property type="entry name" value="P-loop_NTPase"/>
</dbReference>
<dbReference type="Gene3D" id="3.40.50.300">
    <property type="entry name" value="P-loop containing nucleotide triphosphate hydrolases"/>
    <property type="match status" value="1"/>
</dbReference>
<dbReference type="PANTHER" id="PTHR10039">
    <property type="entry name" value="AMELOGENIN"/>
    <property type="match status" value="1"/>
</dbReference>
<dbReference type="Pfam" id="PF23239">
    <property type="entry name" value="DUF7069"/>
    <property type="match status" value="1"/>
</dbReference>
<dbReference type="Pfam" id="PF24883">
    <property type="entry name" value="NPHP3_N"/>
    <property type="match status" value="1"/>
</dbReference>
<feature type="domain" description="DUF7069" evidence="3">
    <location>
        <begin position="535"/>
        <end position="605"/>
    </location>
</feature>
<evidence type="ECO:0000313" key="6">
    <source>
        <dbReference type="Proteomes" id="UP001391051"/>
    </source>
</evidence>
<evidence type="ECO:0000259" key="2">
    <source>
        <dbReference type="Pfam" id="PF17100"/>
    </source>
</evidence>
<gene>
    <name evidence="5" type="ORF">PG986_010082</name>
</gene>
<dbReference type="Pfam" id="PF17100">
    <property type="entry name" value="NACHT_N"/>
    <property type="match status" value="1"/>
</dbReference>
<proteinExistence type="predicted"/>
<organism evidence="5 6">
    <name type="scientific">Apiospora aurea</name>
    <dbReference type="NCBI Taxonomy" id="335848"/>
    <lineage>
        <taxon>Eukaryota</taxon>
        <taxon>Fungi</taxon>
        <taxon>Dikarya</taxon>
        <taxon>Ascomycota</taxon>
        <taxon>Pezizomycotina</taxon>
        <taxon>Sordariomycetes</taxon>
        <taxon>Xylariomycetidae</taxon>
        <taxon>Amphisphaeriales</taxon>
        <taxon>Apiosporaceae</taxon>
        <taxon>Apiospora</taxon>
    </lineage>
</organism>
<dbReference type="SUPFAM" id="SSF52540">
    <property type="entry name" value="P-loop containing nucleoside triphosphate hydrolases"/>
    <property type="match status" value="1"/>
</dbReference>
<keyword evidence="1" id="KW-0677">Repeat</keyword>
<protein>
    <recommendedName>
        <fullName evidence="7">NWD NACHT-NTPase N-terminal domain-containing protein</fullName>
    </recommendedName>
</protein>
<accession>A0ABR1QAR7</accession>
<evidence type="ECO:0000256" key="1">
    <source>
        <dbReference type="ARBA" id="ARBA00022737"/>
    </source>
</evidence>
<evidence type="ECO:0000259" key="3">
    <source>
        <dbReference type="Pfam" id="PF23239"/>
    </source>
</evidence>
<dbReference type="InterPro" id="IPR056884">
    <property type="entry name" value="NPHP3-like_N"/>
</dbReference>
<reference evidence="5 6" key="1">
    <citation type="submission" date="2023-01" db="EMBL/GenBank/DDBJ databases">
        <title>Analysis of 21 Apiospora genomes using comparative genomics revels a genus with tremendous synthesis potential of carbohydrate active enzymes and secondary metabolites.</title>
        <authorList>
            <person name="Sorensen T."/>
        </authorList>
    </citation>
    <scope>NUCLEOTIDE SEQUENCE [LARGE SCALE GENOMIC DNA]</scope>
    <source>
        <strain evidence="5 6">CBS 24483</strain>
    </source>
</reference>
<feature type="domain" description="NWD NACHT-NTPase N-terminal" evidence="2">
    <location>
        <begin position="47"/>
        <end position="259"/>
    </location>
</feature>
<dbReference type="Proteomes" id="UP001391051">
    <property type="component" value="Unassembled WGS sequence"/>
</dbReference>
<dbReference type="EMBL" id="JAQQWE010000006">
    <property type="protein sequence ID" value="KAK7949196.1"/>
    <property type="molecule type" value="Genomic_DNA"/>
</dbReference>
<feature type="domain" description="Nephrocystin 3-like N-terminal" evidence="4">
    <location>
        <begin position="361"/>
        <end position="452"/>
    </location>
</feature>
<sequence>MGFRDRLSRFVGKKKPCSAALGKTTSVPEVVVSAVNAHSESDHASPSLWDVAYEQLKSRKRDLILEYEEVLLKQDHGFPQLDERPVERRAQMQAVAEQGLRRVEDGGRQGRVIEIVASTTKVLSSVKGIIDAAVKKRVSPEASAVWAGICFALPFVENLTDSTTAMQDGFVYLTSRMEYYAAFERVLFHPVPSAVLDPLVKANKPDVVRLYGQIIEYISQCVIQVHYSKTRQVVRSMLDLDGWEAMLKSVKETEMVVSRNAEQMGTAQGQETISRLRIDSARTVDLLESFLHISREQLLVAREDRDIAAKSHDIMSQQLKLSETAERRALAKGEQDCLGVFTEGQQDYADWKALVAQRLDGTCKWLLQHSNYLEWEKRASGPLLISADPGCGKSVLAKFLVDEHLPATASAATICYFFFKDQVQHTLQQALCAIIHQLLKKRPSLMRNIKDYWSDPEAGQVICVLDALDECRDEDRRRLAGCVREVFGGKPFPQGTTLKLVMTSRPYEVITSSFANRHEEHPTIRIPGESELSVISDEINIVIKHRVKIFSKSCGLKDTLTEHLEHRLLGIPHRTYLWVYLVFDYLEGGSFKRTETGIDETLQTLPTSVEDAYERILQRAQDKAFAFRAFCFVLAASRPLALEEMNEALNAKRDTKSAKDLDLESSDDFEKAIRRECGLMLSIYENRV</sequence>
<comment type="caution">
    <text evidence="5">The sequence shown here is derived from an EMBL/GenBank/DDBJ whole genome shotgun (WGS) entry which is preliminary data.</text>
</comment>
<keyword evidence="6" id="KW-1185">Reference proteome</keyword>
<evidence type="ECO:0008006" key="7">
    <source>
        <dbReference type="Google" id="ProtNLM"/>
    </source>
</evidence>
<dbReference type="RefSeq" id="XP_066698702.1">
    <property type="nucleotide sequence ID" value="XM_066846304.1"/>
</dbReference>
<name>A0ABR1QAR7_9PEZI</name>
<dbReference type="InterPro" id="IPR031359">
    <property type="entry name" value="NACHT_N"/>
</dbReference>
<dbReference type="GeneID" id="92079366"/>